<dbReference type="EMBL" id="JAATJV010393216">
    <property type="protein sequence ID" value="MBZ3884439.1"/>
    <property type="molecule type" value="Genomic_DNA"/>
</dbReference>
<dbReference type="Proteomes" id="UP001166674">
    <property type="component" value="Unassembled WGS sequence"/>
</dbReference>
<dbReference type="GO" id="GO:0005829">
    <property type="term" value="C:cytosol"/>
    <property type="evidence" value="ECO:0007669"/>
    <property type="project" value="UniProtKB-ARBA"/>
</dbReference>
<evidence type="ECO:0000256" key="3">
    <source>
        <dbReference type="ARBA" id="ARBA00022618"/>
    </source>
</evidence>
<comment type="caution">
    <text evidence="10">The sequence shown here is derived from an EMBL/GenBank/DDBJ whole genome shotgun (WGS) entry which is preliminary data.</text>
</comment>
<evidence type="ECO:0000259" key="9">
    <source>
        <dbReference type="SMART" id="SM00385"/>
    </source>
</evidence>
<evidence type="ECO:0000256" key="1">
    <source>
        <dbReference type="ARBA" id="ARBA00003222"/>
    </source>
</evidence>
<accession>A0AA41N6X3</accession>
<name>A0AA41N6X3_SCICA</name>
<comment type="subunit">
    <text evidence="7">Interacts with the CDC2 protein kinase to form a serine/threonine kinase holoenzyme complex also known as maturation promoting factor (MPF). The cyclin subunit imparts substrate specificity to the complex. Binds HEI10. Interacts with catalytically active RALBP1 and CDC2 during mitosis to form an endocytotic complex during interphase. Interacts with CCNF; interaction is required for nuclear localization. Interacts with CDK5RAP3. Interacts with RFPL4A and UBE2A. Interacts with INCA1.</text>
</comment>
<dbReference type="InterPro" id="IPR039361">
    <property type="entry name" value="Cyclin"/>
</dbReference>
<keyword evidence="4 8" id="KW-0195">Cyclin</keyword>
<dbReference type="InterPro" id="IPR036915">
    <property type="entry name" value="Cyclin-like_sf"/>
</dbReference>
<dbReference type="FunFam" id="1.10.472.10:FF:000198">
    <property type="entry name" value="G2/mitotic-specific cyclin-B1"/>
    <property type="match status" value="1"/>
</dbReference>
<gene>
    <name evidence="10" type="ORF">SUZIE_177940</name>
</gene>
<dbReference type="InterPro" id="IPR013763">
    <property type="entry name" value="Cyclin-like_dom"/>
</dbReference>
<dbReference type="PANTHER" id="PTHR10177">
    <property type="entry name" value="CYCLINS"/>
    <property type="match status" value="1"/>
</dbReference>
<proteinExistence type="inferred from homology"/>
<evidence type="ECO:0000313" key="11">
    <source>
        <dbReference type="Proteomes" id="UP001166674"/>
    </source>
</evidence>
<evidence type="ECO:0000256" key="6">
    <source>
        <dbReference type="ARBA" id="ARBA00035702"/>
    </source>
</evidence>
<sequence>MKFRLLQETTYMTVAIIDRFMQDNYVPKKMLQLVGVTAMFIASKYEEMYPPEIGDFAFIGDVGAAVLNNAALQFVRGARVASAGQAA</sequence>
<protein>
    <recommendedName>
        <fullName evidence="6">G2/mitotic-specific cyclin-B1</fullName>
    </recommendedName>
</protein>
<dbReference type="AlphaFoldDB" id="A0AA41N6X3"/>
<feature type="domain" description="Cyclin-like" evidence="9">
    <location>
        <begin position="1"/>
        <end position="76"/>
    </location>
</feature>
<dbReference type="Pfam" id="PF00134">
    <property type="entry name" value="Cyclin_N"/>
    <property type="match status" value="1"/>
</dbReference>
<keyword evidence="3" id="KW-0132">Cell division</keyword>
<comment type="similarity">
    <text evidence="2">Belongs to the cyclin family. Cyclin AB subfamily.</text>
</comment>
<evidence type="ECO:0000256" key="2">
    <source>
        <dbReference type="ARBA" id="ARBA00006955"/>
    </source>
</evidence>
<evidence type="ECO:0000256" key="7">
    <source>
        <dbReference type="ARBA" id="ARBA00046806"/>
    </source>
</evidence>
<dbReference type="SMART" id="SM00385">
    <property type="entry name" value="CYCLIN"/>
    <property type="match status" value="1"/>
</dbReference>
<dbReference type="GO" id="GO:0051301">
    <property type="term" value="P:cell division"/>
    <property type="evidence" value="ECO:0007669"/>
    <property type="project" value="UniProtKB-KW"/>
</dbReference>
<evidence type="ECO:0000256" key="4">
    <source>
        <dbReference type="ARBA" id="ARBA00023127"/>
    </source>
</evidence>
<reference evidence="10" key="1">
    <citation type="submission" date="2020-03" db="EMBL/GenBank/DDBJ databases">
        <title>Studies in the Genomics of Life Span.</title>
        <authorList>
            <person name="Glass D."/>
        </authorList>
    </citation>
    <scope>NUCLEOTIDE SEQUENCE</scope>
    <source>
        <strain evidence="10">SUZIE</strain>
        <tissue evidence="10">Muscle</tissue>
    </source>
</reference>
<dbReference type="SUPFAM" id="SSF47954">
    <property type="entry name" value="Cyclin-like"/>
    <property type="match status" value="1"/>
</dbReference>
<keyword evidence="11" id="KW-1185">Reference proteome</keyword>
<evidence type="ECO:0000313" key="10">
    <source>
        <dbReference type="EMBL" id="MBZ3884439.1"/>
    </source>
</evidence>
<dbReference type="Gene3D" id="1.10.472.10">
    <property type="entry name" value="Cyclin-like"/>
    <property type="match status" value="1"/>
</dbReference>
<keyword evidence="5" id="KW-0131">Cell cycle</keyword>
<dbReference type="InterPro" id="IPR006671">
    <property type="entry name" value="Cyclin_N"/>
</dbReference>
<comment type="function">
    <text evidence="1">Essential for the control of the cell cycle at the G2/M (mitosis) transition.</text>
</comment>
<organism evidence="10 11">
    <name type="scientific">Sciurus carolinensis</name>
    <name type="common">Eastern gray squirrel</name>
    <dbReference type="NCBI Taxonomy" id="30640"/>
    <lineage>
        <taxon>Eukaryota</taxon>
        <taxon>Metazoa</taxon>
        <taxon>Chordata</taxon>
        <taxon>Craniata</taxon>
        <taxon>Vertebrata</taxon>
        <taxon>Euteleostomi</taxon>
        <taxon>Mammalia</taxon>
        <taxon>Eutheria</taxon>
        <taxon>Euarchontoglires</taxon>
        <taxon>Glires</taxon>
        <taxon>Rodentia</taxon>
        <taxon>Sciuromorpha</taxon>
        <taxon>Sciuridae</taxon>
        <taxon>Sciurinae</taxon>
        <taxon>Sciurini</taxon>
        <taxon>Sciurus</taxon>
    </lineage>
</organism>
<evidence type="ECO:0000256" key="5">
    <source>
        <dbReference type="ARBA" id="ARBA00023306"/>
    </source>
</evidence>
<evidence type="ECO:0000256" key="8">
    <source>
        <dbReference type="RuleBase" id="RU000383"/>
    </source>
</evidence>